<dbReference type="EMBL" id="CM026432">
    <property type="protein sequence ID" value="KAG0557765.1"/>
    <property type="molecule type" value="Genomic_DNA"/>
</dbReference>
<gene>
    <name evidence="1" type="ORF">KC19_11G155700</name>
</gene>
<protein>
    <submittedName>
        <fullName evidence="1">Uncharacterized protein</fullName>
    </submittedName>
</protein>
<evidence type="ECO:0000313" key="1">
    <source>
        <dbReference type="EMBL" id="KAG0557765.1"/>
    </source>
</evidence>
<proteinExistence type="predicted"/>
<sequence>MSFSLLGARRAFLLRNLLCDGAWHFRLSTIISRALSLLRFTDRGIHYQGCCVSPLFRLVVQ</sequence>
<accession>A0A8T0GGL3</accession>
<keyword evidence="2" id="KW-1185">Reference proteome</keyword>
<dbReference type="AlphaFoldDB" id="A0A8T0GGL3"/>
<evidence type="ECO:0000313" key="2">
    <source>
        <dbReference type="Proteomes" id="UP000822688"/>
    </source>
</evidence>
<organism evidence="1 2">
    <name type="scientific">Ceratodon purpureus</name>
    <name type="common">Fire moss</name>
    <name type="synonym">Dicranum purpureum</name>
    <dbReference type="NCBI Taxonomy" id="3225"/>
    <lineage>
        <taxon>Eukaryota</taxon>
        <taxon>Viridiplantae</taxon>
        <taxon>Streptophyta</taxon>
        <taxon>Embryophyta</taxon>
        <taxon>Bryophyta</taxon>
        <taxon>Bryophytina</taxon>
        <taxon>Bryopsida</taxon>
        <taxon>Dicranidae</taxon>
        <taxon>Pseudoditrichales</taxon>
        <taxon>Ditrichaceae</taxon>
        <taxon>Ceratodon</taxon>
    </lineage>
</organism>
<dbReference type="Proteomes" id="UP000822688">
    <property type="component" value="Chromosome 11"/>
</dbReference>
<reference evidence="1 2" key="1">
    <citation type="submission" date="2020-06" db="EMBL/GenBank/DDBJ databases">
        <title>WGS assembly of Ceratodon purpureus strain R40.</title>
        <authorList>
            <person name="Carey S.B."/>
            <person name="Jenkins J."/>
            <person name="Shu S."/>
            <person name="Lovell J.T."/>
            <person name="Sreedasyam A."/>
            <person name="Maumus F."/>
            <person name="Tiley G.P."/>
            <person name="Fernandez-Pozo N."/>
            <person name="Barry K."/>
            <person name="Chen C."/>
            <person name="Wang M."/>
            <person name="Lipzen A."/>
            <person name="Daum C."/>
            <person name="Saski C.A."/>
            <person name="Payton A.C."/>
            <person name="Mcbreen J.C."/>
            <person name="Conrad R.E."/>
            <person name="Kollar L.M."/>
            <person name="Olsson S."/>
            <person name="Huttunen S."/>
            <person name="Landis J.B."/>
            <person name="Wickett N.J."/>
            <person name="Johnson M.G."/>
            <person name="Rensing S.A."/>
            <person name="Grimwood J."/>
            <person name="Schmutz J."/>
            <person name="Mcdaniel S.F."/>
        </authorList>
    </citation>
    <scope>NUCLEOTIDE SEQUENCE [LARGE SCALE GENOMIC DNA]</scope>
    <source>
        <strain evidence="1 2">R40</strain>
    </source>
</reference>
<comment type="caution">
    <text evidence="1">The sequence shown here is derived from an EMBL/GenBank/DDBJ whole genome shotgun (WGS) entry which is preliminary data.</text>
</comment>
<name>A0A8T0GGL3_CERPU</name>